<name>A0A0F8YUT5_9ZZZZ</name>
<evidence type="ECO:0000313" key="1">
    <source>
        <dbReference type="EMBL" id="KKK77535.1"/>
    </source>
</evidence>
<gene>
    <name evidence="1" type="ORF">LCGC14_2852580</name>
</gene>
<feature type="non-terminal residue" evidence="1">
    <location>
        <position position="49"/>
    </location>
</feature>
<accession>A0A0F8YUT5</accession>
<dbReference type="EMBL" id="LAZR01054909">
    <property type="protein sequence ID" value="KKK77535.1"/>
    <property type="molecule type" value="Genomic_DNA"/>
</dbReference>
<proteinExistence type="predicted"/>
<organism evidence="1">
    <name type="scientific">marine sediment metagenome</name>
    <dbReference type="NCBI Taxonomy" id="412755"/>
    <lineage>
        <taxon>unclassified sequences</taxon>
        <taxon>metagenomes</taxon>
        <taxon>ecological metagenomes</taxon>
    </lineage>
</organism>
<sequence length="49" mass="5525">MRFGVPDDALRHASQFRHLQAVALAGRAFVHIVQEYNAVVVFDGRQMSL</sequence>
<reference evidence="1" key="1">
    <citation type="journal article" date="2015" name="Nature">
        <title>Complex archaea that bridge the gap between prokaryotes and eukaryotes.</title>
        <authorList>
            <person name="Spang A."/>
            <person name="Saw J.H."/>
            <person name="Jorgensen S.L."/>
            <person name="Zaremba-Niedzwiedzka K."/>
            <person name="Martijn J."/>
            <person name="Lind A.E."/>
            <person name="van Eijk R."/>
            <person name="Schleper C."/>
            <person name="Guy L."/>
            <person name="Ettema T.J."/>
        </authorList>
    </citation>
    <scope>NUCLEOTIDE SEQUENCE</scope>
</reference>
<protein>
    <submittedName>
        <fullName evidence="1">Uncharacterized protein</fullName>
    </submittedName>
</protein>
<comment type="caution">
    <text evidence="1">The sequence shown here is derived from an EMBL/GenBank/DDBJ whole genome shotgun (WGS) entry which is preliminary data.</text>
</comment>
<dbReference type="AlphaFoldDB" id="A0A0F8YUT5"/>